<evidence type="ECO:0000313" key="2">
    <source>
        <dbReference type="EMBL" id="KAL1597744.1"/>
    </source>
</evidence>
<accession>A0ABR3R004</accession>
<organism evidence="2 3">
    <name type="scientific">Paraconiothyrium brasiliense</name>
    <dbReference type="NCBI Taxonomy" id="300254"/>
    <lineage>
        <taxon>Eukaryota</taxon>
        <taxon>Fungi</taxon>
        <taxon>Dikarya</taxon>
        <taxon>Ascomycota</taxon>
        <taxon>Pezizomycotina</taxon>
        <taxon>Dothideomycetes</taxon>
        <taxon>Pleosporomycetidae</taxon>
        <taxon>Pleosporales</taxon>
        <taxon>Massarineae</taxon>
        <taxon>Didymosphaeriaceae</taxon>
        <taxon>Paraconiothyrium</taxon>
    </lineage>
</organism>
<evidence type="ECO:0000256" key="1">
    <source>
        <dbReference type="SAM" id="MobiDB-lite"/>
    </source>
</evidence>
<dbReference type="Proteomes" id="UP001521785">
    <property type="component" value="Unassembled WGS sequence"/>
</dbReference>
<sequence>MSAVTPADSGIAGFTAHIIPTAESPYVRLYSEALRGLDNPFAKFLRKLHGISGIVKVGHALGVGSYSLIAEVEATEALQMLARDAEQPHFKDNWARALTYRYRPLEEATHMSRVDDTIREVIQQAEQWVQVLYDAMCNIVNVFNKPTSIELSMFKSPSLDKKAVEAACRSVLIALIHRCIIGFCGLRTGSTASLASREDKKLTCKERLLAVVNALKCDKRICKDIMTEDTKIALLVHAPRALSKLKKNQEKGNDAKRDLLAAGTALRRQAQEATMPMSPSPAPVPTDTLPAREALKLVSPDSSPAIASPVPAANTCSLTHDLGVLSSSGFAALNKEHDSKKRSRVNMDDRGVEEAKRVRMKTDDVDATNGVGLSVETDDDVVHVKTEKTNSRAKLG</sequence>
<comment type="caution">
    <text evidence="2">The sequence shown here is derived from an EMBL/GenBank/DDBJ whole genome shotgun (WGS) entry which is preliminary data.</text>
</comment>
<feature type="region of interest" description="Disordered" evidence="1">
    <location>
        <begin position="336"/>
        <end position="363"/>
    </location>
</feature>
<proteinExistence type="predicted"/>
<reference evidence="2 3" key="1">
    <citation type="submission" date="2024-02" db="EMBL/GenBank/DDBJ databases">
        <title>De novo assembly and annotation of 12 fungi associated with fruit tree decline syndrome in Ontario, Canada.</title>
        <authorList>
            <person name="Sulman M."/>
            <person name="Ellouze W."/>
            <person name="Ilyukhin E."/>
        </authorList>
    </citation>
    <scope>NUCLEOTIDE SEQUENCE [LARGE SCALE GENOMIC DNA]</scope>
    <source>
        <strain evidence="2 3">M42-189</strain>
    </source>
</reference>
<dbReference type="EMBL" id="JAKJXO020000012">
    <property type="protein sequence ID" value="KAL1597744.1"/>
    <property type="molecule type" value="Genomic_DNA"/>
</dbReference>
<name>A0ABR3R004_9PLEO</name>
<gene>
    <name evidence="2" type="ORF">SLS60_008231</name>
</gene>
<evidence type="ECO:0000313" key="3">
    <source>
        <dbReference type="Proteomes" id="UP001521785"/>
    </source>
</evidence>
<keyword evidence="3" id="KW-1185">Reference proteome</keyword>
<protein>
    <submittedName>
        <fullName evidence="2">Uncharacterized protein</fullName>
    </submittedName>
</protein>